<feature type="chain" id="PRO_5029574101" evidence="2">
    <location>
        <begin position="19"/>
        <end position="678"/>
    </location>
</feature>
<dbReference type="InterPro" id="IPR045266">
    <property type="entry name" value="DOH_DOMON"/>
</dbReference>
<proteinExistence type="predicted"/>
<dbReference type="OrthoDB" id="2448405at2759"/>
<keyword evidence="1" id="KW-0677">Repeat</keyword>
<dbReference type="InterPro" id="IPR019545">
    <property type="entry name" value="DM13_domain"/>
</dbReference>
<dbReference type="InterPro" id="IPR052126">
    <property type="entry name" value="Spindle_Org/Thrombomodulin"/>
</dbReference>
<feature type="domain" description="DOMON" evidence="3">
    <location>
        <begin position="278"/>
        <end position="409"/>
    </location>
</feature>
<feature type="signal peptide" evidence="2">
    <location>
        <begin position="1"/>
        <end position="18"/>
    </location>
</feature>
<evidence type="ECO:0000256" key="1">
    <source>
        <dbReference type="ARBA" id="ARBA00022737"/>
    </source>
</evidence>
<comment type="caution">
    <text evidence="5">The sequence shown here is derived from an EMBL/GenBank/DDBJ whole genome shotgun (WGS) entry which is preliminary data.</text>
</comment>
<name>A0A7I8VZ71_9ANNE</name>
<dbReference type="PROSITE" id="PS51549">
    <property type="entry name" value="DM13"/>
    <property type="match status" value="2"/>
</dbReference>
<organism evidence="5 6">
    <name type="scientific">Dimorphilus gyrociliatus</name>
    <dbReference type="NCBI Taxonomy" id="2664684"/>
    <lineage>
        <taxon>Eukaryota</taxon>
        <taxon>Metazoa</taxon>
        <taxon>Spiralia</taxon>
        <taxon>Lophotrochozoa</taxon>
        <taxon>Annelida</taxon>
        <taxon>Polychaeta</taxon>
        <taxon>Polychaeta incertae sedis</taxon>
        <taxon>Dinophilidae</taxon>
        <taxon>Dimorphilus</taxon>
    </lineage>
</organism>
<protein>
    <submittedName>
        <fullName evidence="5">DgyrCDS9717</fullName>
    </submittedName>
</protein>
<dbReference type="PANTHER" id="PTHR24036:SF5">
    <property type="entry name" value="THROMBOMODULIN"/>
    <property type="match status" value="1"/>
</dbReference>
<feature type="domain" description="DM13" evidence="4">
    <location>
        <begin position="149"/>
        <end position="252"/>
    </location>
</feature>
<evidence type="ECO:0000256" key="2">
    <source>
        <dbReference type="SAM" id="SignalP"/>
    </source>
</evidence>
<sequence>MKFYIFLAVTCLLVEVNAQYYGKFIGALKQLTNDYFIAGTVYAADENHLYIENFEHDGKGPGVRFWVGKVNGGADMNAILNNGVALLDENGSDKPIKKYDKKTIYLTLPIGIKFKDVKYFSIWCDTANVNFGHVEIPSNLDVPVKRQLGSFGFSPAKSGVKAEDVILEAIQTILVKKFEFSGGDNVFFGLMSGDYTKPDQVKLATKISDSLLASNQADKLLKLPIGIDVRNFKNFIVYNSQTNEVYGKKDIPSGLNIPPKSSTTTVLPSNEHCKQITDDVAVFYKVDGLDLVVTVDGVLADDNYIAFGISGSSTGTQMVGGDVVAVYMDNGNARAIDYYLSSKAQCSAGKGVCPDNDGATAQNNVELISGKKENGRVKIQYKRKLSTGDNEFDKDISKNQDVQFIWAKGPYNAQKQILYHSERSGFASNLATVKSDCKQTTKPSTAPPKGFEEITISDTTEFEVTLGSSGGEQGYKAITKTNSWGIAYYINGKLIPVLKLNPNVLYTFNILTGNNTDVDPEYHPFYITNDPKGNYRAYDENQRKDIKIYAGLDANGKPIPSALGTYCSYKKKDGVQPKVYDSFPSFSEDLKKVCRHDPPIKGQFKFTPTSDLVGKELYYQCYAHNNLGWKIVVEMLTFAIVPLYYCVICFHVNTSFVANEPFHVKLFRVIPYMVFKRT</sequence>
<accession>A0A7I8VZ71</accession>
<dbReference type="AlphaFoldDB" id="A0A7I8VZ71"/>
<dbReference type="SMART" id="SM00664">
    <property type="entry name" value="DoH"/>
    <property type="match status" value="1"/>
</dbReference>
<evidence type="ECO:0000259" key="4">
    <source>
        <dbReference type="PROSITE" id="PS51549"/>
    </source>
</evidence>
<keyword evidence="2" id="KW-0732">Signal</keyword>
<dbReference type="PROSITE" id="PS50836">
    <property type="entry name" value="DOMON"/>
    <property type="match status" value="1"/>
</dbReference>
<dbReference type="EMBL" id="CAJFCJ010000014">
    <property type="protein sequence ID" value="CAD5121183.1"/>
    <property type="molecule type" value="Genomic_DNA"/>
</dbReference>
<evidence type="ECO:0000313" key="6">
    <source>
        <dbReference type="Proteomes" id="UP000549394"/>
    </source>
</evidence>
<feature type="domain" description="DM13" evidence="4">
    <location>
        <begin position="22"/>
        <end position="137"/>
    </location>
</feature>
<dbReference type="CDD" id="cd09631">
    <property type="entry name" value="DOMON_DOH"/>
    <property type="match status" value="1"/>
</dbReference>
<dbReference type="Pfam" id="PF10517">
    <property type="entry name" value="DM13"/>
    <property type="match status" value="1"/>
</dbReference>
<keyword evidence="6" id="KW-1185">Reference proteome</keyword>
<dbReference type="InterPro" id="IPR005018">
    <property type="entry name" value="DOMON_domain"/>
</dbReference>
<dbReference type="SMART" id="SM00686">
    <property type="entry name" value="DM13"/>
    <property type="match status" value="1"/>
</dbReference>
<evidence type="ECO:0000313" key="5">
    <source>
        <dbReference type="EMBL" id="CAD5121183.1"/>
    </source>
</evidence>
<reference evidence="5 6" key="1">
    <citation type="submission" date="2020-08" db="EMBL/GenBank/DDBJ databases">
        <authorList>
            <person name="Hejnol A."/>
        </authorList>
    </citation>
    <scope>NUCLEOTIDE SEQUENCE [LARGE SCALE GENOMIC DNA]</scope>
</reference>
<evidence type="ECO:0000259" key="3">
    <source>
        <dbReference type="PROSITE" id="PS50836"/>
    </source>
</evidence>
<dbReference type="PANTHER" id="PTHR24036">
    <property type="entry name" value="SKELETOR-RELATED"/>
    <property type="match status" value="1"/>
</dbReference>
<dbReference type="Proteomes" id="UP000549394">
    <property type="component" value="Unassembled WGS sequence"/>
</dbReference>
<dbReference type="Pfam" id="PF03351">
    <property type="entry name" value="DOMON"/>
    <property type="match status" value="1"/>
</dbReference>
<gene>
    <name evidence="5" type="ORF">DGYR_LOCUS9169</name>
</gene>